<gene>
    <name evidence="1" type="ORF">LCGC14_2290790</name>
</gene>
<organism evidence="1">
    <name type="scientific">marine sediment metagenome</name>
    <dbReference type="NCBI Taxonomy" id="412755"/>
    <lineage>
        <taxon>unclassified sequences</taxon>
        <taxon>metagenomes</taxon>
        <taxon>ecological metagenomes</taxon>
    </lineage>
</organism>
<sequence length="106" mass="11779">MKWSHYAQRALLQHPGHDYRVTSVTYAPGYSHPDREGVLTWAPPVWAVAVEFTFDGSVYAGVGEDDSPTSAESNAYKRACAHAGIGLHLYGDYWLHGRLVKSNDDE</sequence>
<evidence type="ECO:0000313" key="1">
    <source>
        <dbReference type="EMBL" id="KKL51907.1"/>
    </source>
</evidence>
<proteinExistence type="predicted"/>
<dbReference type="AlphaFoldDB" id="A0A0F9FLJ4"/>
<dbReference type="EMBL" id="LAZR01032083">
    <property type="protein sequence ID" value="KKL51907.1"/>
    <property type="molecule type" value="Genomic_DNA"/>
</dbReference>
<reference evidence="1" key="1">
    <citation type="journal article" date="2015" name="Nature">
        <title>Complex archaea that bridge the gap between prokaryotes and eukaryotes.</title>
        <authorList>
            <person name="Spang A."/>
            <person name="Saw J.H."/>
            <person name="Jorgensen S.L."/>
            <person name="Zaremba-Niedzwiedzka K."/>
            <person name="Martijn J."/>
            <person name="Lind A.E."/>
            <person name="van Eijk R."/>
            <person name="Schleper C."/>
            <person name="Guy L."/>
            <person name="Ettema T.J."/>
        </authorList>
    </citation>
    <scope>NUCLEOTIDE SEQUENCE</scope>
</reference>
<accession>A0A0F9FLJ4</accession>
<name>A0A0F9FLJ4_9ZZZZ</name>
<comment type="caution">
    <text evidence="1">The sequence shown here is derived from an EMBL/GenBank/DDBJ whole genome shotgun (WGS) entry which is preliminary data.</text>
</comment>
<protein>
    <submittedName>
        <fullName evidence="1">Uncharacterized protein</fullName>
    </submittedName>
</protein>